<dbReference type="InterPro" id="IPR011768">
    <property type="entry name" value="Transl_elongation_fac_P"/>
</dbReference>
<dbReference type="GO" id="GO:0003746">
    <property type="term" value="F:translation elongation factor activity"/>
    <property type="evidence" value="ECO:0007669"/>
    <property type="project" value="UniProtKB-UniRule"/>
</dbReference>
<dbReference type="EMBL" id="LCOJ01000034">
    <property type="protein sequence ID" value="KKU74467.1"/>
    <property type="molecule type" value="Genomic_DNA"/>
</dbReference>
<comment type="subcellular location">
    <subcellularLocation>
        <location evidence="2">Cytoplasm</location>
    </subcellularLocation>
</comment>
<comment type="caution">
    <text evidence="4">The sequence shown here is derived from an EMBL/GenBank/DDBJ whole genome shotgun (WGS) entry which is preliminary data.</text>
</comment>
<comment type="function">
    <text evidence="2">Involved in peptide bond synthesis. Stimulates efficient translation and peptide-bond synthesis on native or reconstituted 70S ribosomes in vitro. Probably functions indirectly by altering the affinity of the ribosome for aminoacyl-tRNA, thus increasing their reactivity as acceptors for peptidyl transferase.</text>
</comment>
<dbReference type="PANTHER" id="PTHR30053">
    <property type="entry name" value="ELONGATION FACTOR P"/>
    <property type="match status" value="1"/>
</dbReference>
<keyword evidence="2 4" id="KW-0251">Elongation factor</keyword>
<keyword evidence="2" id="KW-0648">Protein biosynthesis</keyword>
<protein>
    <recommendedName>
        <fullName evidence="2">Elongation factor P</fullName>
        <shortName evidence="2">EF-P</shortName>
    </recommendedName>
</protein>
<gene>
    <name evidence="2" type="primary">efp</name>
    <name evidence="4" type="ORF">UY01_C0034G0002</name>
</gene>
<organism evidence="4 5">
    <name type="scientific">Candidatus Nomurabacteria bacterium GW2011_GWB1_47_6</name>
    <dbReference type="NCBI Taxonomy" id="1618749"/>
    <lineage>
        <taxon>Bacteria</taxon>
        <taxon>Candidatus Nomuraibacteriota</taxon>
    </lineage>
</organism>
<dbReference type="SMART" id="SM00841">
    <property type="entry name" value="Elong-fact-P_C"/>
    <property type="match status" value="1"/>
</dbReference>
<comment type="pathway">
    <text evidence="2">Protein biosynthesis; polypeptide chain elongation.</text>
</comment>
<name>A0A0G1SYA5_9BACT</name>
<dbReference type="InterPro" id="IPR008991">
    <property type="entry name" value="Translation_prot_SH3-like_sf"/>
</dbReference>
<dbReference type="GO" id="GO:0005829">
    <property type="term" value="C:cytosol"/>
    <property type="evidence" value="ECO:0007669"/>
    <property type="project" value="UniProtKB-ARBA"/>
</dbReference>
<dbReference type="InterPro" id="IPR013185">
    <property type="entry name" value="Transl_elong_KOW-like"/>
</dbReference>
<dbReference type="PATRIC" id="fig|1618749.3.peg.556"/>
<dbReference type="InterPro" id="IPR015365">
    <property type="entry name" value="Elong-fact-P_C"/>
</dbReference>
<sequence>MSIGPNELKSGVFFIYEGQPYLVLETHHLKMQQRRPVVQTSMKNMLNGKHYERNFAQSDVFELADIEKRGVKFMYAHREEYWFSEEKNPAQRFNLKADIIGDSTHFLKPNTICEALAFNGEIINISLPVKMEFKVVEAPPAIRGDTAQGGVKQVKLETGAVINVPLFINEGDMIRVNTETGEYTERVEKGK</sequence>
<comment type="similarity">
    <text evidence="1 2">Belongs to the elongation factor P family.</text>
</comment>
<proteinExistence type="inferred from homology"/>
<evidence type="ECO:0000313" key="4">
    <source>
        <dbReference type="EMBL" id="KKU74467.1"/>
    </source>
</evidence>
<dbReference type="Proteomes" id="UP000034879">
    <property type="component" value="Unassembled WGS sequence"/>
</dbReference>
<evidence type="ECO:0000313" key="5">
    <source>
        <dbReference type="Proteomes" id="UP000034879"/>
    </source>
</evidence>
<keyword evidence="2" id="KW-0963">Cytoplasm</keyword>
<dbReference type="AlphaFoldDB" id="A0A0G1SYA5"/>
<dbReference type="UniPathway" id="UPA00345"/>
<dbReference type="PROSITE" id="PS01275">
    <property type="entry name" value="EFP"/>
    <property type="match status" value="1"/>
</dbReference>
<dbReference type="NCBIfam" id="NF001810">
    <property type="entry name" value="PRK00529.1"/>
    <property type="match status" value="1"/>
</dbReference>
<reference evidence="4 5" key="1">
    <citation type="journal article" date="2015" name="Nature">
        <title>rRNA introns, odd ribosomes, and small enigmatic genomes across a large radiation of phyla.</title>
        <authorList>
            <person name="Brown C.T."/>
            <person name="Hug L.A."/>
            <person name="Thomas B.C."/>
            <person name="Sharon I."/>
            <person name="Castelle C.J."/>
            <person name="Singh A."/>
            <person name="Wilkins M.J."/>
            <person name="Williams K.H."/>
            <person name="Banfield J.F."/>
        </authorList>
    </citation>
    <scope>NUCLEOTIDE SEQUENCE [LARGE SCALE GENOMIC DNA]</scope>
</reference>
<dbReference type="GO" id="GO:0043043">
    <property type="term" value="P:peptide biosynthetic process"/>
    <property type="evidence" value="ECO:0007669"/>
    <property type="project" value="InterPro"/>
</dbReference>
<dbReference type="HAMAP" id="MF_00141">
    <property type="entry name" value="EF_P"/>
    <property type="match status" value="1"/>
</dbReference>
<dbReference type="CDD" id="cd05794">
    <property type="entry name" value="S1_EF-P_repeat_2"/>
    <property type="match status" value="1"/>
</dbReference>
<dbReference type="Pfam" id="PF08207">
    <property type="entry name" value="EFP_N"/>
    <property type="match status" value="1"/>
</dbReference>
<dbReference type="SUPFAM" id="SSF50249">
    <property type="entry name" value="Nucleic acid-binding proteins"/>
    <property type="match status" value="2"/>
</dbReference>
<dbReference type="PANTHER" id="PTHR30053:SF12">
    <property type="entry name" value="ELONGATION FACTOR P (EF-P) FAMILY PROTEIN"/>
    <property type="match status" value="1"/>
</dbReference>
<dbReference type="Pfam" id="PF09285">
    <property type="entry name" value="Elong-fact-P_C"/>
    <property type="match status" value="1"/>
</dbReference>
<dbReference type="FunFam" id="2.40.50.140:FF:000004">
    <property type="entry name" value="Elongation factor P"/>
    <property type="match status" value="1"/>
</dbReference>
<dbReference type="InterPro" id="IPR012340">
    <property type="entry name" value="NA-bd_OB-fold"/>
</dbReference>
<dbReference type="InterPro" id="IPR014722">
    <property type="entry name" value="Rib_uL2_dom2"/>
</dbReference>
<evidence type="ECO:0000259" key="3">
    <source>
        <dbReference type="SMART" id="SM00841"/>
    </source>
</evidence>
<evidence type="ECO:0000256" key="2">
    <source>
        <dbReference type="HAMAP-Rule" id="MF_00141"/>
    </source>
</evidence>
<dbReference type="InterPro" id="IPR013852">
    <property type="entry name" value="Transl_elong_P/YeiP_CS"/>
</dbReference>
<accession>A0A0G1SYA5</accession>
<dbReference type="Gene3D" id="2.40.50.140">
    <property type="entry name" value="Nucleic acid-binding proteins"/>
    <property type="match status" value="2"/>
</dbReference>
<evidence type="ECO:0000256" key="1">
    <source>
        <dbReference type="ARBA" id="ARBA00009479"/>
    </source>
</evidence>
<dbReference type="Gene3D" id="2.30.30.30">
    <property type="match status" value="1"/>
</dbReference>
<feature type="domain" description="Elongation factor P C-terminal" evidence="3">
    <location>
        <begin position="131"/>
        <end position="186"/>
    </location>
</feature>
<dbReference type="InterPro" id="IPR020599">
    <property type="entry name" value="Transl_elong_fac_P/YeiP"/>
</dbReference>
<dbReference type="SUPFAM" id="SSF50104">
    <property type="entry name" value="Translation proteins SH3-like domain"/>
    <property type="match status" value="1"/>
</dbReference>
<dbReference type="PIRSF" id="PIRSF005901">
    <property type="entry name" value="EF-P"/>
    <property type="match status" value="1"/>
</dbReference>